<feature type="region of interest" description="Disordered" evidence="1">
    <location>
        <begin position="377"/>
        <end position="402"/>
    </location>
</feature>
<feature type="transmembrane region" description="Helical" evidence="2">
    <location>
        <begin position="86"/>
        <end position="105"/>
    </location>
</feature>
<feature type="transmembrane region" description="Helical" evidence="2">
    <location>
        <begin position="168"/>
        <end position="185"/>
    </location>
</feature>
<evidence type="ECO:0000256" key="2">
    <source>
        <dbReference type="SAM" id="Phobius"/>
    </source>
</evidence>
<dbReference type="InterPro" id="IPR014550">
    <property type="entry name" value="UCP028704_OpgC"/>
</dbReference>
<feature type="transmembrane region" description="Helical" evidence="2">
    <location>
        <begin position="228"/>
        <end position="256"/>
    </location>
</feature>
<keyword evidence="2" id="KW-1133">Transmembrane helix</keyword>
<keyword evidence="2" id="KW-0812">Transmembrane</keyword>
<keyword evidence="4" id="KW-1185">Reference proteome</keyword>
<dbReference type="PANTHER" id="PTHR38592:SF3">
    <property type="entry name" value="BLL4819 PROTEIN"/>
    <property type="match status" value="1"/>
</dbReference>
<protein>
    <submittedName>
        <fullName evidence="3">OpgC domain-containing protein</fullName>
    </submittedName>
</protein>
<feature type="transmembrane region" description="Helical" evidence="2">
    <location>
        <begin position="197"/>
        <end position="216"/>
    </location>
</feature>
<name>A0A845B7R7_9PROT</name>
<evidence type="ECO:0000313" key="3">
    <source>
        <dbReference type="EMBL" id="MXP62114.1"/>
    </source>
</evidence>
<proteinExistence type="predicted"/>
<evidence type="ECO:0000256" key="1">
    <source>
        <dbReference type="SAM" id="MobiDB-lite"/>
    </source>
</evidence>
<comment type="caution">
    <text evidence="3">The sequence shown here is derived from an EMBL/GenBank/DDBJ whole genome shotgun (WGS) entry which is preliminary data.</text>
</comment>
<keyword evidence="2" id="KW-0472">Membrane</keyword>
<sequence>MTRLIRTSAQRDLRVDLARGVALLFIFIDHIPGNQLNEYTLRNLALCDATEAFVLLAGYAAGLSYGATADKHGWIFAAADVLRRTATLYVAHILVFVLVTAQVGYSAELLNPAYVEEMLLDPFVTEPYRALLEALLLRYQPNLLNILPLYVALLLMLAPALALRRHPLVLMALSIAGYVAVRITGLNLPNWIGGGWFLNPFAWQVLFFTGCVLGYAPPGGRPLAVPRIAPLQATITAGAMLVTLLGAAAMLAFWAVPDVAPGLPGRIARVLSSIDKTGLHPLRLLSILSLAWLVAWFVPFDAAWLRGRLVAPLILMGQQGLPVFCAGILLSFLGRVVLEQDDSALAQAATNLIGFAALAGVAMVNAWFGRAARSQRRPPAEAPADASPLLVPPPSPARESHS</sequence>
<gene>
    <name evidence="3" type="ORF">E0493_01945</name>
</gene>
<reference evidence="3 4" key="1">
    <citation type="submission" date="2019-03" db="EMBL/GenBank/DDBJ databases">
        <title>Roseomonas sp. a novel Roseomonas species isolated from Sea whip Gorgonian.</title>
        <authorList>
            <person name="Li F."/>
            <person name="Pan X."/>
            <person name="Huang S."/>
            <person name="Li Z."/>
            <person name="Meng B."/>
        </authorList>
    </citation>
    <scope>NUCLEOTIDE SEQUENCE [LARGE SCALE GENOMIC DNA]</scope>
    <source>
        <strain evidence="3 4">M0104</strain>
    </source>
</reference>
<accession>A0A845B7R7</accession>
<feature type="transmembrane region" description="Helical" evidence="2">
    <location>
        <begin position="344"/>
        <end position="368"/>
    </location>
</feature>
<evidence type="ECO:0000313" key="4">
    <source>
        <dbReference type="Proteomes" id="UP000460715"/>
    </source>
</evidence>
<dbReference type="EMBL" id="SNVJ01000001">
    <property type="protein sequence ID" value="MXP62114.1"/>
    <property type="molecule type" value="Genomic_DNA"/>
</dbReference>
<organism evidence="3 4">
    <name type="scientific">Teichococcus coralli</name>
    <dbReference type="NCBI Taxonomy" id="2545983"/>
    <lineage>
        <taxon>Bacteria</taxon>
        <taxon>Pseudomonadati</taxon>
        <taxon>Pseudomonadota</taxon>
        <taxon>Alphaproteobacteria</taxon>
        <taxon>Acetobacterales</taxon>
        <taxon>Roseomonadaceae</taxon>
        <taxon>Roseomonas</taxon>
    </lineage>
</organism>
<dbReference type="Pfam" id="PF10129">
    <property type="entry name" value="OpgC_C"/>
    <property type="match status" value="1"/>
</dbReference>
<dbReference type="PANTHER" id="PTHR38592">
    <property type="entry name" value="BLL4819 PROTEIN"/>
    <property type="match status" value="1"/>
</dbReference>
<dbReference type="OrthoDB" id="9775975at2"/>
<dbReference type="RefSeq" id="WP_160935216.1">
    <property type="nucleotide sequence ID" value="NZ_SNVJ01000001.1"/>
</dbReference>
<feature type="transmembrane region" description="Helical" evidence="2">
    <location>
        <begin position="282"/>
        <end position="300"/>
    </location>
</feature>
<dbReference type="AlphaFoldDB" id="A0A845B7R7"/>
<dbReference type="PIRSF" id="PIRSF028704">
    <property type="entry name" value="UPC028704"/>
    <property type="match status" value="1"/>
</dbReference>
<feature type="transmembrane region" description="Helical" evidence="2">
    <location>
        <begin position="143"/>
        <end position="161"/>
    </location>
</feature>
<dbReference type="Proteomes" id="UP000460715">
    <property type="component" value="Unassembled WGS sequence"/>
</dbReference>